<evidence type="ECO:0000313" key="2">
    <source>
        <dbReference type="EMBL" id="XDV57595.1"/>
    </source>
</evidence>
<sequence length="70" mass="8069">MTNNRTSTRPWLPDEEAELLSLFAEGATAEEVGERLRRTRQAVYARLQRFQRQRGRASKTNGKSFAQLTD</sequence>
<name>A0AB39XK89_9BRAD</name>
<dbReference type="Gene3D" id="1.10.10.60">
    <property type="entry name" value="Homeodomain-like"/>
    <property type="match status" value="1"/>
</dbReference>
<protein>
    <submittedName>
        <fullName evidence="2">Helix-turn-helix domain-containing protein</fullName>
    </submittedName>
</protein>
<feature type="compositionally biased region" description="Polar residues" evidence="1">
    <location>
        <begin position="58"/>
        <end position="70"/>
    </location>
</feature>
<dbReference type="AlphaFoldDB" id="A0AB39XK89"/>
<dbReference type="RefSeq" id="WP_369722017.1">
    <property type="nucleotide sequence ID" value="NZ_CP165734.1"/>
</dbReference>
<evidence type="ECO:0000256" key="1">
    <source>
        <dbReference type="SAM" id="MobiDB-lite"/>
    </source>
</evidence>
<dbReference type="EMBL" id="CP165734">
    <property type="protein sequence ID" value="XDV57595.1"/>
    <property type="molecule type" value="Genomic_DNA"/>
</dbReference>
<proteinExistence type="predicted"/>
<gene>
    <name evidence="2" type="ORF">AB8Z38_34615</name>
</gene>
<dbReference type="Pfam" id="PF13384">
    <property type="entry name" value="HTH_23"/>
    <property type="match status" value="1"/>
</dbReference>
<feature type="region of interest" description="Disordered" evidence="1">
    <location>
        <begin position="49"/>
        <end position="70"/>
    </location>
</feature>
<accession>A0AB39XK89</accession>
<organism evidence="2">
    <name type="scientific">Bradyrhizobium sp. LLZ17</name>
    <dbReference type="NCBI Taxonomy" id="3239388"/>
    <lineage>
        <taxon>Bacteria</taxon>
        <taxon>Pseudomonadati</taxon>
        <taxon>Pseudomonadota</taxon>
        <taxon>Alphaproteobacteria</taxon>
        <taxon>Hyphomicrobiales</taxon>
        <taxon>Nitrobacteraceae</taxon>
        <taxon>Bradyrhizobium</taxon>
    </lineage>
</organism>
<reference evidence="2" key="1">
    <citation type="submission" date="2024-08" db="EMBL/GenBank/DDBJ databases">
        <authorList>
            <person name="Chaddad Z."/>
            <person name="Lamrabet M."/>
            <person name="Bouhnik O."/>
            <person name="Alami S."/>
            <person name="Wipf D."/>
            <person name="Courty P.E."/>
            <person name="Missbah El Idrissi M."/>
        </authorList>
    </citation>
    <scope>NUCLEOTIDE SEQUENCE</scope>
    <source>
        <strain evidence="2">LLZ17</strain>
    </source>
</reference>